<evidence type="ECO:0000313" key="9">
    <source>
        <dbReference type="EMBL" id="EMR67656.1"/>
    </source>
</evidence>
<evidence type="ECO:0000256" key="5">
    <source>
        <dbReference type="ARBA" id="ARBA00023136"/>
    </source>
</evidence>
<dbReference type="EMBL" id="KB706389">
    <property type="protein sequence ID" value="EMR67656.1"/>
    <property type="molecule type" value="Genomic_DNA"/>
</dbReference>
<keyword evidence="2" id="KW-0813">Transport</keyword>
<keyword evidence="4 7" id="KW-1133">Transmembrane helix</keyword>
<evidence type="ECO:0000256" key="4">
    <source>
        <dbReference type="ARBA" id="ARBA00022989"/>
    </source>
</evidence>
<evidence type="ECO:0000256" key="2">
    <source>
        <dbReference type="ARBA" id="ARBA00022448"/>
    </source>
</evidence>
<feature type="transmembrane region" description="Helical" evidence="7">
    <location>
        <begin position="200"/>
        <end position="220"/>
    </location>
</feature>
<feature type="transmembrane region" description="Helical" evidence="7">
    <location>
        <begin position="379"/>
        <end position="398"/>
    </location>
</feature>
<feature type="transmembrane region" description="Helical" evidence="7">
    <location>
        <begin position="353"/>
        <end position="372"/>
    </location>
</feature>
<dbReference type="GO" id="GO:0022857">
    <property type="term" value="F:transmembrane transporter activity"/>
    <property type="evidence" value="ECO:0007669"/>
    <property type="project" value="InterPro"/>
</dbReference>
<dbReference type="InterPro" id="IPR036259">
    <property type="entry name" value="MFS_trans_sf"/>
</dbReference>
<dbReference type="PANTHER" id="PTHR23501:SF187">
    <property type="entry name" value="MAJOR FACILITATOR SUPERFAMILY (MFS) PROFILE DOMAIN-CONTAINING PROTEIN"/>
    <property type="match status" value="1"/>
</dbReference>
<gene>
    <name evidence="9" type="ORF">UCREL1_5340</name>
</gene>
<evidence type="ECO:0000313" key="10">
    <source>
        <dbReference type="Proteomes" id="UP000012174"/>
    </source>
</evidence>
<feature type="transmembrane region" description="Helical" evidence="7">
    <location>
        <begin position="241"/>
        <end position="259"/>
    </location>
</feature>
<evidence type="ECO:0000256" key="7">
    <source>
        <dbReference type="SAM" id="Phobius"/>
    </source>
</evidence>
<feature type="transmembrane region" description="Helical" evidence="7">
    <location>
        <begin position="265"/>
        <end position="285"/>
    </location>
</feature>
<evidence type="ECO:0000256" key="1">
    <source>
        <dbReference type="ARBA" id="ARBA00004141"/>
    </source>
</evidence>
<keyword evidence="6" id="KW-0325">Glycoprotein</keyword>
<dbReference type="Proteomes" id="UP000012174">
    <property type="component" value="Unassembled WGS sequence"/>
</dbReference>
<dbReference type="Pfam" id="PF07690">
    <property type="entry name" value="MFS_1"/>
    <property type="match status" value="1"/>
</dbReference>
<dbReference type="GO" id="GO:0005886">
    <property type="term" value="C:plasma membrane"/>
    <property type="evidence" value="ECO:0007669"/>
    <property type="project" value="TreeGrafter"/>
</dbReference>
<dbReference type="InterPro" id="IPR020846">
    <property type="entry name" value="MFS_dom"/>
</dbReference>
<sequence>MAAEAPGSISATGTYIQNGNDDADAINVGANDFNKVRKSFGFWAIIIGLGITLWLAALENSVLTTAAPAILDDIPMGDNWVWLTNAFFLSSAAFQPLLGQLSNLFGRRPLTLGVVALFIIGSGICGGANNSTQLIVGRAIQGIGSGGIGVALDTVVSDLVPLRYRGNYIAVILLIYSIGTTTGALIGGVIVDHISWRWCFWINLPIGGVSLAITFAFLHVHHRRDTHWIDRLKRVDVVGNVILMGGTTSMLIAIAYAGTRYSWGSWHTLVPLLLGFAIIFLFGVFESSSSLGLTKIAPRDPVMPPHMFPTATSVIIGINTFLYTAVVYWAIFFTPVYFQSVQLVSATRAGIDIIPISLLGVPSAAAAGVVITRWGRYKAIHLLGFALFTLGMGLWTLLDENSPTGEWVGFMFTAPIGAGLLLNTQLPAFQAPVPETDQGTATATWNFIRTMGSVWGVAIPAAIFGNRVDALVAAGAVSSDAAAASLVGGGAYERATAEFVQSWPSAVVRTEVQHVYRLALQRVFQCAIVFSGFCFILCLFEKDIPLRTDLVTEYGLKDGNAVFGKNRETRIKIGAEDGVGENSTEAASGVIE</sequence>
<dbReference type="PROSITE" id="PS50850">
    <property type="entry name" value="MFS"/>
    <property type="match status" value="1"/>
</dbReference>
<dbReference type="AlphaFoldDB" id="M7TCQ5"/>
<feature type="transmembrane region" description="Helical" evidence="7">
    <location>
        <begin position="519"/>
        <end position="540"/>
    </location>
</feature>
<dbReference type="PANTHER" id="PTHR23501">
    <property type="entry name" value="MAJOR FACILITATOR SUPERFAMILY"/>
    <property type="match status" value="1"/>
</dbReference>
<dbReference type="InterPro" id="IPR011701">
    <property type="entry name" value="MFS"/>
</dbReference>
<proteinExistence type="predicted"/>
<dbReference type="eggNOG" id="KOG0254">
    <property type="taxonomic scope" value="Eukaryota"/>
</dbReference>
<keyword evidence="3 7" id="KW-0812">Transmembrane</keyword>
<organism evidence="9 10">
    <name type="scientific">Eutypa lata (strain UCR-EL1)</name>
    <name type="common">Grapevine dieback disease fungus</name>
    <name type="synonym">Eutypa armeniacae</name>
    <dbReference type="NCBI Taxonomy" id="1287681"/>
    <lineage>
        <taxon>Eukaryota</taxon>
        <taxon>Fungi</taxon>
        <taxon>Dikarya</taxon>
        <taxon>Ascomycota</taxon>
        <taxon>Pezizomycotina</taxon>
        <taxon>Sordariomycetes</taxon>
        <taxon>Xylariomycetidae</taxon>
        <taxon>Xylariales</taxon>
        <taxon>Diatrypaceae</taxon>
        <taxon>Eutypa</taxon>
    </lineage>
</organism>
<dbReference type="HOGENOM" id="CLU_000960_22_0_1"/>
<dbReference type="Gene3D" id="1.20.1720.10">
    <property type="entry name" value="Multidrug resistance protein D"/>
    <property type="match status" value="1"/>
</dbReference>
<evidence type="ECO:0000256" key="6">
    <source>
        <dbReference type="ARBA" id="ARBA00023180"/>
    </source>
</evidence>
<protein>
    <submittedName>
        <fullName evidence="9">Putative multidrug resistance protein fnx1 protein</fullName>
    </submittedName>
</protein>
<keyword evidence="5 7" id="KW-0472">Membrane</keyword>
<name>M7TCQ5_EUTLA</name>
<dbReference type="Gene3D" id="1.20.1250.20">
    <property type="entry name" value="MFS general substrate transporter like domains"/>
    <property type="match status" value="1"/>
</dbReference>
<feature type="transmembrane region" description="Helical" evidence="7">
    <location>
        <begin position="40"/>
        <end position="58"/>
    </location>
</feature>
<accession>M7TCQ5</accession>
<feature type="transmembrane region" description="Helical" evidence="7">
    <location>
        <begin position="168"/>
        <end position="194"/>
    </location>
</feature>
<evidence type="ECO:0000259" key="8">
    <source>
        <dbReference type="PROSITE" id="PS50850"/>
    </source>
</evidence>
<comment type="subcellular location">
    <subcellularLocation>
        <location evidence="1">Membrane</location>
        <topology evidence="1">Multi-pass membrane protein</topology>
    </subcellularLocation>
</comment>
<keyword evidence="10" id="KW-1185">Reference proteome</keyword>
<reference evidence="10" key="1">
    <citation type="journal article" date="2013" name="Genome Announc.">
        <title>Draft genome sequence of the grapevine dieback fungus Eutypa lata UCR-EL1.</title>
        <authorList>
            <person name="Blanco-Ulate B."/>
            <person name="Rolshausen P.E."/>
            <person name="Cantu D."/>
        </authorList>
    </citation>
    <scope>NUCLEOTIDE SEQUENCE [LARGE SCALE GENOMIC DNA]</scope>
    <source>
        <strain evidence="10">UCR-EL1</strain>
    </source>
</reference>
<dbReference type="KEGG" id="ela:UCREL1_5340"/>
<feature type="transmembrane region" description="Helical" evidence="7">
    <location>
        <begin position="306"/>
        <end position="333"/>
    </location>
</feature>
<dbReference type="SUPFAM" id="SSF103473">
    <property type="entry name" value="MFS general substrate transporter"/>
    <property type="match status" value="1"/>
</dbReference>
<feature type="domain" description="Major facilitator superfamily (MFS) profile" evidence="8">
    <location>
        <begin position="45"/>
        <end position="493"/>
    </location>
</feature>
<evidence type="ECO:0000256" key="3">
    <source>
        <dbReference type="ARBA" id="ARBA00022692"/>
    </source>
</evidence>
<feature type="transmembrane region" description="Helical" evidence="7">
    <location>
        <begin position="110"/>
        <end position="129"/>
    </location>
</feature>
<dbReference type="OMA" id="TMGSVWG"/>
<dbReference type="OrthoDB" id="10021397at2759"/>